<feature type="non-terminal residue" evidence="8">
    <location>
        <position position="69"/>
    </location>
</feature>
<evidence type="ECO:0000259" key="6">
    <source>
        <dbReference type="PROSITE" id="PS00022"/>
    </source>
</evidence>
<feature type="domain" description="Laminin EGF-like" evidence="7">
    <location>
        <begin position="2"/>
        <end position="37"/>
    </location>
</feature>
<dbReference type="AlphaFoldDB" id="A0ABD0RRP1"/>
<dbReference type="InterPro" id="IPR056863">
    <property type="entry name" value="LMN_ATRN_NET-like_EGF"/>
</dbReference>
<keyword evidence="1" id="KW-0732">Signal</keyword>
<gene>
    <name evidence="8" type="ORF">M9458_004193</name>
</gene>
<dbReference type="InterPro" id="IPR002049">
    <property type="entry name" value="LE_dom"/>
</dbReference>
<keyword evidence="3" id="KW-1015">Disulfide bond</keyword>
<dbReference type="Pfam" id="PF24973">
    <property type="entry name" value="EGF_LMN_ATRN"/>
    <property type="match status" value="1"/>
</dbReference>
<keyword evidence="9" id="KW-1185">Reference proteome</keyword>
<name>A0ABD0RRP1_CIRMR</name>
<evidence type="ECO:0000313" key="8">
    <source>
        <dbReference type="EMBL" id="KAL0201006.1"/>
    </source>
</evidence>
<sequence>MCKCQHNTAGMSCERCKDGFYGDSTVGSSSDCNTCPCPEGATCAMVPKTKEVVCTNCPTGTTGTDSEHT</sequence>
<evidence type="ECO:0000313" key="9">
    <source>
        <dbReference type="Proteomes" id="UP001529510"/>
    </source>
</evidence>
<dbReference type="FunFam" id="2.10.25.10:FF:000188">
    <property type="entry name" value="Laminin subunit gamma 2"/>
    <property type="match status" value="1"/>
</dbReference>
<evidence type="ECO:0000259" key="7">
    <source>
        <dbReference type="PROSITE" id="PS01248"/>
    </source>
</evidence>
<evidence type="ECO:0000256" key="5">
    <source>
        <dbReference type="ARBA" id="ARBA00023292"/>
    </source>
</evidence>
<evidence type="ECO:0000256" key="3">
    <source>
        <dbReference type="ARBA" id="ARBA00023157"/>
    </source>
</evidence>
<comment type="caution">
    <text evidence="8">The sequence shown here is derived from an EMBL/GenBank/DDBJ whole genome shotgun (WGS) entry which is preliminary data.</text>
</comment>
<evidence type="ECO:0000256" key="1">
    <source>
        <dbReference type="ARBA" id="ARBA00022729"/>
    </source>
</evidence>
<dbReference type="PROSITE" id="PS01248">
    <property type="entry name" value="EGF_LAM_1"/>
    <property type="match status" value="1"/>
</dbReference>
<accession>A0ABD0RRP1</accession>
<dbReference type="Gene3D" id="2.10.25.10">
    <property type="entry name" value="Laminin"/>
    <property type="match status" value="2"/>
</dbReference>
<evidence type="ECO:0000256" key="2">
    <source>
        <dbReference type="ARBA" id="ARBA00022737"/>
    </source>
</evidence>
<feature type="domain" description="EGF-like" evidence="6">
    <location>
        <begin position="2"/>
        <end position="13"/>
    </location>
</feature>
<dbReference type="PROSITE" id="PS00022">
    <property type="entry name" value="EGF_1"/>
    <property type="match status" value="1"/>
</dbReference>
<organism evidence="8 9">
    <name type="scientific">Cirrhinus mrigala</name>
    <name type="common">Mrigala</name>
    <dbReference type="NCBI Taxonomy" id="683832"/>
    <lineage>
        <taxon>Eukaryota</taxon>
        <taxon>Metazoa</taxon>
        <taxon>Chordata</taxon>
        <taxon>Craniata</taxon>
        <taxon>Vertebrata</taxon>
        <taxon>Euteleostomi</taxon>
        <taxon>Actinopterygii</taxon>
        <taxon>Neopterygii</taxon>
        <taxon>Teleostei</taxon>
        <taxon>Ostariophysi</taxon>
        <taxon>Cypriniformes</taxon>
        <taxon>Cyprinidae</taxon>
        <taxon>Labeoninae</taxon>
        <taxon>Labeonini</taxon>
        <taxon>Cirrhinus</taxon>
    </lineage>
</organism>
<proteinExistence type="predicted"/>
<dbReference type="GO" id="GO:0005604">
    <property type="term" value="C:basement membrane"/>
    <property type="evidence" value="ECO:0007669"/>
    <property type="project" value="UniProtKB-ARBA"/>
</dbReference>
<keyword evidence="2" id="KW-0677">Repeat</keyword>
<dbReference type="CDD" id="cd00055">
    <property type="entry name" value="EGF_Lam"/>
    <property type="match status" value="1"/>
</dbReference>
<reference evidence="8 9" key="1">
    <citation type="submission" date="2024-05" db="EMBL/GenBank/DDBJ databases">
        <title>Genome sequencing and assembly of Indian major carp, Cirrhinus mrigala (Hamilton, 1822).</title>
        <authorList>
            <person name="Mohindra V."/>
            <person name="Chowdhury L.M."/>
            <person name="Lal K."/>
            <person name="Jena J.K."/>
        </authorList>
    </citation>
    <scope>NUCLEOTIDE SEQUENCE [LARGE SCALE GENOMIC DNA]</scope>
    <source>
        <strain evidence="8">CM1030</strain>
        <tissue evidence="8">Blood</tissue>
    </source>
</reference>
<keyword evidence="5" id="KW-0424">Laminin EGF-like domain</keyword>
<protein>
    <recommendedName>
        <fullName evidence="10">Laminin EGF-like domain-containing protein</fullName>
    </recommendedName>
</protein>
<dbReference type="SUPFAM" id="SSF57196">
    <property type="entry name" value="EGF/Laminin"/>
    <property type="match status" value="1"/>
</dbReference>
<dbReference type="Proteomes" id="UP001529510">
    <property type="component" value="Unassembled WGS sequence"/>
</dbReference>
<dbReference type="InterPro" id="IPR000742">
    <property type="entry name" value="EGF"/>
</dbReference>
<dbReference type="EMBL" id="JAMKFB020000002">
    <property type="protein sequence ID" value="KAL0201006.1"/>
    <property type="molecule type" value="Genomic_DNA"/>
</dbReference>
<evidence type="ECO:0008006" key="10">
    <source>
        <dbReference type="Google" id="ProtNLM"/>
    </source>
</evidence>
<keyword evidence="4" id="KW-0325">Glycoprotein</keyword>
<evidence type="ECO:0000256" key="4">
    <source>
        <dbReference type="ARBA" id="ARBA00023180"/>
    </source>
</evidence>